<gene>
    <name evidence="1" type="ORF">OFUS_LOCUS9912</name>
</gene>
<evidence type="ECO:0000313" key="2">
    <source>
        <dbReference type="Proteomes" id="UP000749559"/>
    </source>
</evidence>
<comment type="caution">
    <text evidence="1">The sequence shown here is derived from an EMBL/GenBank/DDBJ whole genome shotgun (WGS) entry which is preliminary data.</text>
</comment>
<sequence length="150" mass="16597">MLKEASILALLMVSLLKAQGVHQEDTGVNTDEPRYEAVRRGEDGYCKPPCSRRDLCCRDTQDTAVDTFCARRLTDSSDDQSCRDSRVNTDTVKKGLGHGAGAADEPQENIALVNQEDMGVETGEPRYEAVKRGEDGYCHPPCSRRDLCCR</sequence>
<protein>
    <submittedName>
        <fullName evidence="1">Uncharacterized protein</fullName>
    </submittedName>
</protein>
<proteinExistence type="predicted"/>
<reference evidence="1" key="1">
    <citation type="submission" date="2022-03" db="EMBL/GenBank/DDBJ databases">
        <authorList>
            <person name="Martin C."/>
        </authorList>
    </citation>
    <scope>NUCLEOTIDE SEQUENCE</scope>
</reference>
<feature type="non-terminal residue" evidence="1">
    <location>
        <position position="150"/>
    </location>
</feature>
<name>A0A8J1T8U7_OWEFU</name>
<evidence type="ECO:0000313" key="1">
    <source>
        <dbReference type="EMBL" id="CAH1783584.1"/>
    </source>
</evidence>
<keyword evidence="2" id="KW-1185">Reference proteome</keyword>
<dbReference type="AlphaFoldDB" id="A0A8J1T8U7"/>
<accession>A0A8J1T8U7</accession>
<organism evidence="1 2">
    <name type="scientific">Owenia fusiformis</name>
    <name type="common">Polychaete worm</name>
    <dbReference type="NCBI Taxonomy" id="6347"/>
    <lineage>
        <taxon>Eukaryota</taxon>
        <taxon>Metazoa</taxon>
        <taxon>Spiralia</taxon>
        <taxon>Lophotrochozoa</taxon>
        <taxon>Annelida</taxon>
        <taxon>Polychaeta</taxon>
        <taxon>Sedentaria</taxon>
        <taxon>Canalipalpata</taxon>
        <taxon>Sabellida</taxon>
        <taxon>Oweniida</taxon>
        <taxon>Oweniidae</taxon>
        <taxon>Owenia</taxon>
    </lineage>
</organism>
<dbReference type="Proteomes" id="UP000749559">
    <property type="component" value="Unassembled WGS sequence"/>
</dbReference>
<dbReference type="EMBL" id="CAIIXF020000005">
    <property type="protein sequence ID" value="CAH1783584.1"/>
    <property type="molecule type" value="Genomic_DNA"/>
</dbReference>